<evidence type="ECO:0000256" key="1">
    <source>
        <dbReference type="SAM" id="Phobius"/>
    </source>
</evidence>
<dbReference type="Pfam" id="PF12679">
    <property type="entry name" value="ABC2_membrane_2"/>
    <property type="match status" value="1"/>
</dbReference>
<feature type="transmembrane region" description="Helical" evidence="1">
    <location>
        <begin position="260"/>
        <end position="278"/>
    </location>
</feature>
<evidence type="ECO:0000259" key="2">
    <source>
        <dbReference type="Pfam" id="PF09822"/>
    </source>
</evidence>
<dbReference type="Proteomes" id="UP000242818">
    <property type="component" value="Unassembled WGS sequence"/>
</dbReference>
<dbReference type="EMBL" id="FMAR01000009">
    <property type="protein sequence ID" value="SCC45458.1"/>
    <property type="molecule type" value="Genomic_DNA"/>
</dbReference>
<feature type="transmembrane region" description="Helical" evidence="1">
    <location>
        <begin position="229"/>
        <end position="248"/>
    </location>
</feature>
<accession>A0A1C4EPD6</accession>
<feature type="domain" description="ABC-type uncharacterised transport system" evidence="2">
    <location>
        <begin position="452"/>
        <end position="703"/>
    </location>
</feature>
<feature type="transmembrane region" description="Helical" evidence="1">
    <location>
        <begin position="740"/>
        <end position="759"/>
    </location>
</feature>
<keyword evidence="1" id="KW-1133">Transmembrane helix</keyword>
<dbReference type="RefSeq" id="WP_089713064.1">
    <property type="nucleotide sequence ID" value="NZ_FMAR01000009.1"/>
</dbReference>
<evidence type="ECO:0000313" key="3">
    <source>
        <dbReference type="EMBL" id="SCC45458.1"/>
    </source>
</evidence>
<dbReference type="PANTHER" id="PTHR37305:SF1">
    <property type="entry name" value="MEMBRANE PROTEIN"/>
    <property type="match status" value="1"/>
</dbReference>
<protein>
    <submittedName>
        <fullName evidence="3">ABC-2 type transport system permease protein</fullName>
    </submittedName>
</protein>
<dbReference type="InterPro" id="IPR029062">
    <property type="entry name" value="Class_I_gatase-like"/>
</dbReference>
<dbReference type="STRING" id="1335309.GA0116948_10989"/>
<reference evidence="3 4" key="1">
    <citation type="submission" date="2016-08" db="EMBL/GenBank/DDBJ databases">
        <authorList>
            <person name="Seilhamer J.J."/>
        </authorList>
    </citation>
    <scope>NUCLEOTIDE SEQUENCE [LARGE SCALE GENOMIC DNA]</scope>
    <source>
        <strain evidence="3 4">A37T2</strain>
    </source>
</reference>
<feature type="transmembrane region" description="Helical" evidence="1">
    <location>
        <begin position="177"/>
        <end position="197"/>
    </location>
</feature>
<feature type="transmembrane region" description="Helical" evidence="1">
    <location>
        <begin position="60"/>
        <end position="80"/>
    </location>
</feature>
<feature type="transmembrane region" description="Helical" evidence="1">
    <location>
        <begin position="115"/>
        <end position="142"/>
    </location>
</feature>
<dbReference type="OrthoDB" id="609779at2"/>
<keyword evidence="1" id="KW-0812">Transmembrane</keyword>
<organism evidence="3 4">
    <name type="scientific">Chitinophaga costaii</name>
    <dbReference type="NCBI Taxonomy" id="1335309"/>
    <lineage>
        <taxon>Bacteria</taxon>
        <taxon>Pseudomonadati</taxon>
        <taxon>Bacteroidota</taxon>
        <taxon>Chitinophagia</taxon>
        <taxon>Chitinophagales</taxon>
        <taxon>Chitinophagaceae</taxon>
        <taxon>Chitinophaga</taxon>
    </lineage>
</organism>
<sequence>MKKTLQIAKLELSLLFYSPIAWLLTIVLFVQVSLTFTFPIEGYQHIQEIWPHLAFLTTEIFTRPFSGIFSSLLGSLYLYMPLITMGIISRETSSGTIKLLYASPLTIRQIIFGKYIAMLVYNLILIGALGLVCIGGGLSILHFDYPNILSALLGIYLLLCAYAAIGLFMSSLTVYQVVAAICTFVVFACLNYIGALWQDKAFVRDLTYCLGMPGRTEKFIAGLLTTRDIIYFLVIVFIFLALAISKLWLSRESKSMSYRVVQYTVIVLIGLTIGYLSSRPRYIGYYDTTDTQVNTLRQNTQDILQQLGDAPVEITEYINFFERGYGYAAPSARNADIERWEPYLRFKPNIHLHWVYFYDSIPDPGFYKVNPNKTLEQILEKNAKFLDVDPDDFMPPEAMHRTMDLRGEDNRLTMVVQYKDKNTLLRTFSDAQFWPGETEIAAAFKRLLTERPKVLFVNDGYERSIEKLGDRDYEMLTNYKPFRYALLNQGFDVDTLSLKTQDIPEGLAALVIADAKVDYDTATLGKIKRYIDNGGNLLIAGEPDRAPITNRILRLLGVQLLNGTLVEQSKDLAFNLVAPQMTPTCASLSAALKYSRDDSVPVSMPGVSPLAYDSAGSFKVQPLLVSDPRQSWNRTGKLVLDSGQLVFSPSAGDVAGSFPTALALTRSTHGKEQRIVVTGDADFLSNAELNRTNVKTANFQFANALFGWFAYNNFPIETTRPKSRDNTITLTATGAKVIKYTYLGVIPGIFILLGTIMLVRRKRK</sequence>
<dbReference type="PANTHER" id="PTHR37305">
    <property type="entry name" value="INTEGRAL MEMBRANE PROTEIN-RELATED"/>
    <property type="match status" value="1"/>
</dbReference>
<dbReference type="GO" id="GO:0140359">
    <property type="term" value="F:ABC-type transporter activity"/>
    <property type="evidence" value="ECO:0007669"/>
    <property type="project" value="InterPro"/>
</dbReference>
<evidence type="ECO:0000313" key="4">
    <source>
        <dbReference type="Proteomes" id="UP000242818"/>
    </source>
</evidence>
<dbReference type="AlphaFoldDB" id="A0A1C4EPD6"/>
<name>A0A1C4EPD6_9BACT</name>
<dbReference type="SUPFAM" id="SSF52317">
    <property type="entry name" value="Class I glutamine amidotransferase-like"/>
    <property type="match status" value="1"/>
</dbReference>
<keyword evidence="4" id="KW-1185">Reference proteome</keyword>
<dbReference type="InterPro" id="IPR019196">
    <property type="entry name" value="ABC_transp_unknown"/>
</dbReference>
<keyword evidence="1" id="KW-0472">Membrane</keyword>
<dbReference type="Pfam" id="PF09822">
    <property type="entry name" value="ABC_transp_aux"/>
    <property type="match status" value="1"/>
</dbReference>
<dbReference type="GO" id="GO:0005886">
    <property type="term" value="C:plasma membrane"/>
    <property type="evidence" value="ECO:0007669"/>
    <property type="project" value="UniProtKB-SubCell"/>
</dbReference>
<proteinExistence type="predicted"/>
<feature type="transmembrane region" description="Helical" evidence="1">
    <location>
        <begin position="148"/>
        <end position="170"/>
    </location>
</feature>
<gene>
    <name evidence="3" type="ORF">GA0116948_10989</name>
</gene>
<feature type="transmembrane region" description="Helical" evidence="1">
    <location>
        <begin position="12"/>
        <end position="40"/>
    </location>
</feature>